<dbReference type="RefSeq" id="WP_289349717.1">
    <property type="nucleotide sequence ID" value="NZ_JAUCFI010000003.1"/>
</dbReference>
<name>A0AAJ1QM66_9BACI</name>
<evidence type="ECO:0000313" key="2">
    <source>
        <dbReference type="Proteomes" id="UP001238973"/>
    </source>
</evidence>
<sequence>MWDFNIESEEARNVIISIKAALKIEYYEQLIKLIEKCFFERRYSNYSYLREINELIISTTDDQIRDSLIKSLKDNQFFFPIPSGKISAEHWDWCHLIIRLIAHINRYWENENYYDDFTSHIYSLEIVKEDKLLQHRLKILFGKVYQS</sequence>
<protein>
    <submittedName>
        <fullName evidence="1">Uncharacterized protein</fullName>
    </submittedName>
</protein>
<reference evidence="1" key="1">
    <citation type="submission" date="2023-06" db="EMBL/GenBank/DDBJ databases">
        <title>Comparative genomics of Bacillaceae isolates and their secondary metabolite potential.</title>
        <authorList>
            <person name="Song L."/>
            <person name="Nielsen L.J."/>
            <person name="Mohite O."/>
            <person name="Xu X."/>
            <person name="Weber T."/>
            <person name="Kovacs A.T."/>
        </authorList>
    </citation>
    <scope>NUCLEOTIDE SEQUENCE</scope>
    <source>
        <strain evidence="1">G1S1</strain>
    </source>
</reference>
<accession>A0AAJ1QM66</accession>
<gene>
    <name evidence="1" type="ORF">QUF85_11870</name>
</gene>
<dbReference type="Proteomes" id="UP001238973">
    <property type="component" value="Unassembled WGS sequence"/>
</dbReference>
<dbReference type="AlphaFoldDB" id="A0AAJ1QM66"/>
<comment type="caution">
    <text evidence="1">The sequence shown here is derived from an EMBL/GenBank/DDBJ whole genome shotgun (WGS) entry which is preliminary data.</text>
</comment>
<evidence type="ECO:0000313" key="1">
    <source>
        <dbReference type="EMBL" id="MDM5284000.1"/>
    </source>
</evidence>
<proteinExistence type="predicted"/>
<organism evidence="1 2">
    <name type="scientific">Peribacillus frigoritolerans</name>
    <dbReference type="NCBI Taxonomy" id="450367"/>
    <lineage>
        <taxon>Bacteria</taxon>
        <taxon>Bacillati</taxon>
        <taxon>Bacillota</taxon>
        <taxon>Bacilli</taxon>
        <taxon>Bacillales</taxon>
        <taxon>Bacillaceae</taxon>
        <taxon>Peribacillus</taxon>
    </lineage>
</organism>
<dbReference type="EMBL" id="JAUCFI010000003">
    <property type="protein sequence ID" value="MDM5284000.1"/>
    <property type="molecule type" value="Genomic_DNA"/>
</dbReference>